<evidence type="ECO:0000256" key="2">
    <source>
        <dbReference type="ARBA" id="ARBA00008179"/>
    </source>
</evidence>
<keyword evidence="5 9" id="KW-0175">Coiled coil</keyword>
<dbReference type="InterPro" id="IPR051756">
    <property type="entry name" value="Centrosomal_MT-associated"/>
</dbReference>
<accession>A0ABM2W1K9</accession>
<gene>
    <name evidence="14" type="primary">Cep57l1</name>
</gene>
<evidence type="ECO:0000256" key="10">
    <source>
        <dbReference type="SAM" id="MobiDB-lite"/>
    </source>
</evidence>
<name>A0ABM2W1K9_MESAU</name>
<dbReference type="Proteomes" id="UP000886700">
    <property type="component" value="Unplaced"/>
</dbReference>
<feature type="domain" description="Cep57 centrosome microtubule-binding" evidence="11">
    <location>
        <begin position="399"/>
        <end position="469"/>
    </location>
</feature>
<reference evidence="14" key="1">
    <citation type="submission" date="2025-08" db="UniProtKB">
        <authorList>
            <consortium name="RefSeq"/>
        </authorList>
    </citation>
    <scope>IDENTIFICATION</scope>
    <source>
        <tissue evidence="14">Liver</tissue>
    </source>
</reference>
<dbReference type="Gene3D" id="1.20.58.90">
    <property type="match status" value="1"/>
</dbReference>
<evidence type="ECO:0000256" key="9">
    <source>
        <dbReference type="SAM" id="Coils"/>
    </source>
</evidence>
<evidence type="ECO:0000256" key="4">
    <source>
        <dbReference type="ARBA" id="ARBA00022701"/>
    </source>
</evidence>
<feature type="compositionally biased region" description="Basic and acidic residues" evidence="10">
    <location>
        <begin position="460"/>
        <end position="474"/>
    </location>
</feature>
<keyword evidence="3" id="KW-0963">Cytoplasm</keyword>
<dbReference type="GeneID" id="101827671"/>
<evidence type="ECO:0000256" key="3">
    <source>
        <dbReference type="ARBA" id="ARBA00022490"/>
    </source>
</evidence>
<sequence length="545" mass="63536">MLPTASVCDRNYNPHMPPQHLPLPANQRFWRPGFTENVHLTMDPELSHSVIGSYLNPPERKYLPSFIQNEASQNGHPVNSEVTPPKMFNSPNNRALVSALKTLQEKIHRLELERTQAEDNLNSLCREAAQYKKALENETNERNLAHQELIKQKKDISIQLSSAQSRCTLLEKQLEYTKRMVLNVEREKAMILEQQVGFWFMMLLLPQPLECCEYRREPQVPALDFQHIKDFAQLSSALKAQLQREKEQDQMKLHAKLEKLDVLEKECFRLTTTQQTAEDKIKYLEEKLKEEEHQRKLFQDKACELQTGLEISRILMSTVSHSKLCKEKKKPLKKTKCLKREPPQQMDPKFRALSLEGGKMLHPYGLHYFQKPVLLPESRCLYKSLRTTSQDNAEPLNSGESISICDNLSELLMAMQEELDQMTMQHRELLKQMMQTRSHSDSDDIEHELEQLVKKMESKGDQISKLKKHQDSVRKLQQKVQNSRINASSGFLRELGNPKGSKDTKNSPRKCLNETNPFQKRVSFRPVQAHNLQVKLRRDDIKWEQ</sequence>
<feature type="coiled-coil region" evidence="9">
    <location>
        <begin position="93"/>
        <end position="155"/>
    </location>
</feature>
<keyword evidence="13" id="KW-1185">Reference proteome</keyword>
<dbReference type="RefSeq" id="XP_040584329.1">
    <property type="nucleotide sequence ID" value="XM_040728395.1"/>
</dbReference>
<proteinExistence type="inferred from homology"/>
<dbReference type="InterPro" id="IPR024957">
    <property type="entry name" value="Cep57_MT-bd_dom"/>
</dbReference>
<keyword evidence="6" id="KW-0206">Cytoskeleton</keyword>
<dbReference type="Pfam" id="PF06657">
    <property type="entry name" value="Cep57_MT_bd"/>
    <property type="match status" value="1"/>
</dbReference>
<feature type="region of interest" description="Disordered" evidence="10">
    <location>
        <begin position="460"/>
        <end position="517"/>
    </location>
</feature>
<evidence type="ECO:0000256" key="8">
    <source>
        <dbReference type="ARBA" id="ARBA00042578"/>
    </source>
</evidence>
<evidence type="ECO:0000259" key="11">
    <source>
        <dbReference type="Pfam" id="PF06657"/>
    </source>
</evidence>
<protein>
    <recommendedName>
        <fullName evidence="7">Centrosomal protein 57kDa-like protein 1</fullName>
    </recommendedName>
    <alternativeName>
        <fullName evidence="8">Cep57-related protein</fullName>
    </alternativeName>
</protein>
<organism evidence="13 14">
    <name type="scientific">Mesocricetus auratus</name>
    <name type="common">Golden hamster</name>
    <dbReference type="NCBI Taxonomy" id="10036"/>
    <lineage>
        <taxon>Eukaryota</taxon>
        <taxon>Metazoa</taxon>
        <taxon>Chordata</taxon>
        <taxon>Craniata</taxon>
        <taxon>Vertebrata</taxon>
        <taxon>Euteleostomi</taxon>
        <taxon>Mammalia</taxon>
        <taxon>Eutheria</taxon>
        <taxon>Euarchontoglires</taxon>
        <taxon>Glires</taxon>
        <taxon>Rodentia</taxon>
        <taxon>Myomorpha</taxon>
        <taxon>Muroidea</taxon>
        <taxon>Cricetidae</taxon>
        <taxon>Cricetinae</taxon>
        <taxon>Mesocricetus</taxon>
    </lineage>
</organism>
<evidence type="ECO:0000256" key="1">
    <source>
        <dbReference type="ARBA" id="ARBA00004300"/>
    </source>
</evidence>
<feature type="coiled-coil region" evidence="9">
    <location>
        <begin position="228"/>
        <end position="301"/>
    </location>
</feature>
<evidence type="ECO:0000256" key="5">
    <source>
        <dbReference type="ARBA" id="ARBA00023054"/>
    </source>
</evidence>
<evidence type="ECO:0000313" key="13">
    <source>
        <dbReference type="Proteomes" id="UP000886700"/>
    </source>
</evidence>
<dbReference type="PANTHER" id="PTHR19336">
    <property type="entry name" value="UNCHARACTERIZED DUF1167"/>
    <property type="match status" value="1"/>
</dbReference>
<feature type="domain" description="Cep57 centrosome localisation" evidence="12">
    <location>
        <begin position="239"/>
        <end position="316"/>
    </location>
</feature>
<keyword evidence="4" id="KW-0493">Microtubule</keyword>
<feature type="domain" description="Cep57 centrosome localisation" evidence="12">
    <location>
        <begin position="95"/>
        <end position="196"/>
    </location>
</feature>
<dbReference type="PANTHER" id="PTHR19336:SF10">
    <property type="entry name" value="CENTROSOMAL PROTEIN CEP57L1"/>
    <property type="match status" value="1"/>
</dbReference>
<evidence type="ECO:0000259" key="12">
    <source>
        <dbReference type="Pfam" id="PF14073"/>
    </source>
</evidence>
<dbReference type="Pfam" id="PF14073">
    <property type="entry name" value="Cep57_CLD"/>
    <property type="match status" value="2"/>
</dbReference>
<evidence type="ECO:0000256" key="6">
    <source>
        <dbReference type="ARBA" id="ARBA00023212"/>
    </source>
</evidence>
<comment type="similarity">
    <text evidence="2">Belongs to the translokin family.</text>
</comment>
<dbReference type="InterPro" id="IPR025913">
    <property type="entry name" value="Cep57_CLD"/>
</dbReference>
<feature type="compositionally biased region" description="Polar residues" evidence="10">
    <location>
        <begin position="478"/>
        <end position="489"/>
    </location>
</feature>
<evidence type="ECO:0000256" key="7">
    <source>
        <dbReference type="ARBA" id="ARBA00041218"/>
    </source>
</evidence>
<evidence type="ECO:0000313" key="14">
    <source>
        <dbReference type="RefSeq" id="XP_040584329.1"/>
    </source>
</evidence>
<comment type="subcellular location">
    <subcellularLocation>
        <location evidence="1">Cytoplasm</location>
        <location evidence="1">Cytoskeleton</location>
        <location evidence="1">Microtubule organizing center</location>
        <location evidence="1">Centrosome</location>
    </subcellularLocation>
</comment>